<dbReference type="STRING" id="1121357.SAMN05661109_01950"/>
<reference evidence="5" key="1">
    <citation type="submission" date="2016-10" db="EMBL/GenBank/DDBJ databases">
        <authorList>
            <person name="Varghese N."/>
            <person name="Submissions S."/>
        </authorList>
    </citation>
    <scope>NUCLEOTIDE SEQUENCE [LARGE SCALE GENOMIC DNA]</scope>
    <source>
        <strain evidence="5">DSM 20524</strain>
    </source>
</reference>
<keyword evidence="2" id="KW-0732">Signal</keyword>
<sequence length="365" mass="38690">MILLQRFRRLMVAAVVVTCLHVTGCASWDSTPQSTTDQLASDLREQGTSTAPQQGLALVEELAEVEPIENQPKQQLPVELVDADGYNVSITDTSRILALDLYGTYTKTLRGLGFTDNIVGRTVSSTEASLSDVPVVTQGHTLNAEAVLNLQPTLVIVDHSIGPPEAIDQIREAGVTTVVMEPTRSLDTMEQDILDVAGVMGVPEVGEKLAQRSRDDVITAQETIAEIRPETPLKMAFLYARGTGGVFYLLGQETGTQDLIEALGGIDVATENGVGAPRPATPEALAEVNPEVFVMMSGGLESTGDLEGLLARPGVSQTIAGSNQRVLALPDGDSLAYGPQTGELLLRAAQELYQPGAADTEDAGR</sequence>
<evidence type="ECO:0000256" key="1">
    <source>
        <dbReference type="ARBA" id="ARBA00008814"/>
    </source>
</evidence>
<evidence type="ECO:0000259" key="3">
    <source>
        <dbReference type="PROSITE" id="PS50983"/>
    </source>
</evidence>
<dbReference type="RefSeq" id="WP_092259667.1">
    <property type="nucleotide sequence ID" value="NZ_CP047199.1"/>
</dbReference>
<evidence type="ECO:0000313" key="4">
    <source>
        <dbReference type="EMBL" id="SES13465.1"/>
    </source>
</evidence>
<dbReference type="InterPro" id="IPR050902">
    <property type="entry name" value="ABC_Transporter_SBP"/>
</dbReference>
<name>A0A1H9UVH2_9CORY</name>
<protein>
    <submittedName>
        <fullName evidence="4">Iron complex transport system substrate-binding protein</fullName>
    </submittedName>
</protein>
<keyword evidence="5" id="KW-1185">Reference proteome</keyword>
<dbReference type="AlphaFoldDB" id="A0A1H9UVH2"/>
<dbReference type="Pfam" id="PF01497">
    <property type="entry name" value="Peripla_BP_2"/>
    <property type="match status" value="1"/>
</dbReference>
<proteinExistence type="inferred from homology"/>
<organism evidence="4 5">
    <name type="scientific">Corynebacterium cystitidis DSM 20524</name>
    <dbReference type="NCBI Taxonomy" id="1121357"/>
    <lineage>
        <taxon>Bacteria</taxon>
        <taxon>Bacillati</taxon>
        <taxon>Actinomycetota</taxon>
        <taxon>Actinomycetes</taxon>
        <taxon>Mycobacteriales</taxon>
        <taxon>Corynebacteriaceae</taxon>
        <taxon>Corynebacterium</taxon>
    </lineage>
</organism>
<feature type="domain" description="Fe/B12 periplasmic-binding" evidence="3">
    <location>
        <begin position="97"/>
        <end position="357"/>
    </location>
</feature>
<dbReference type="PROSITE" id="PS50983">
    <property type="entry name" value="FE_B12_PBP"/>
    <property type="match status" value="1"/>
</dbReference>
<dbReference type="InterPro" id="IPR002491">
    <property type="entry name" value="ABC_transptr_periplasmic_BD"/>
</dbReference>
<dbReference type="PANTHER" id="PTHR30535">
    <property type="entry name" value="VITAMIN B12-BINDING PROTEIN"/>
    <property type="match status" value="1"/>
</dbReference>
<evidence type="ECO:0000256" key="2">
    <source>
        <dbReference type="SAM" id="SignalP"/>
    </source>
</evidence>
<feature type="chain" id="PRO_5011457871" evidence="2">
    <location>
        <begin position="29"/>
        <end position="365"/>
    </location>
</feature>
<dbReference type="Proteomes" id="UP000198929">
    <property type="component" value="Unassembled WGS sequence"/>
</dbReference>
<dbReference type="EMBL" id="FOGQ01000009">
    <property type="protein sequence ID" value="SES13465.1"/>
    <property type="molecule type" value="Genomic_DNA"/>
</dbReference>
<dbReference type="SUPFAM" id="SSF53807">
    <property type="entry name" value="Helical backbone' metal receptor"/>
    <property type="match status" value="1"/>
</dbReference>
<accession>A0A1H9UVH2</accession>
<dbReference type="Gene3D" id="3.40.50.1980">
    <property type="entry name" value="Nitrogenase molybdenum iron protein domain"/>
    <property type="match status" value="2"/>
</dbReference>
<gene>
    <name evidence="4" type="ORF">SAMN05661109_01950</name>
</gene>
<evidence type="ECO:0000313" key="5">
    <source>
        <dbReference type="Proteomes" id="UP000198929"/>
    </source>
</evidence>
<dbReference type="PANTHER" id="PTHR30535:SF4">
    <property type="entry name" value="HEMIN-BINDING PERIPLASMIC PROTEIN HMUT"/>
    <property type="match status" value="1"/>
</dbReference>
<feature type="signal peptide" evidence="2">
    <location>
        <begin position="1"/>
        <end position="28"/>
    </location>
</feature>
<comment type="similarity">
    <text evidence="1">Belongs to the bacterial solute-binding protein 8 family.</text>
</comment>